<dbReference type="InterPro" id="IPR042070">
    <property type="entry name" value="PucR_C-HTH_sf"/>
</dbReference>
<dbReference type="InterPro" id="IPR051448">
    <property type="entry name" value="CdaR-like_regulators"/>
</dbReference>
<protein>
    <submittedName>
        <fullName evidence="3">Helix-turn-helix domain-containing protein</fullName>
    </submittedName>
</protein>
<name>A0ABU5T7Y4_9MICC</name>
<evidence type="ECO:0000313" key="3">
    <source>
        <dbReference type="EMBL" id="MEA5455755.1"/>
    </source>
</evidence>
<dbReference type="RefSeq" id="WP_323279635.1">
    <property type="nucleotide sequence ID" value="NZ_JAYGGQ010000010.1"/>
</dbReference>
<keyword evidence="4" id="KW-1185">Reference proteome</keyword>
<reference evidence="3 4" key="1">
    <citation type="submission" date="2023-12" db="EMBL/GenBank/DDBJ databases">
        <title>Sinomonas terricola sp. nov, isolated from litchi orchard soil in Guangdong, PR China.</title>
        <authorList>
            <person name="Jiaxin W."/>
            <person name="Yang Z."/>
            <person name="Honghui Z."/>
        </authorList>
    </citation>
    <scope>NUCLEOTIDE SEQUENCE [LARGE SCALE GENOMIC DNA]</scope>
    <source>
        <strain evidence="3 4">JGH33</strain>
    </source>
</reference>
<comment type="caution">
    <text evidence="3">The sequence shown here is derived from an EMBL/GenBank/DDBJ whole genome shotgun (WGS) entry which is preliminary data.</text>
</comment>
<evidence type="ECO:0000259" key="1">
    <source>
        <dbReference type="Pfam" id="PF13556"/>
    </source>
</evidence>
<dbReference type="PANTHER" id="PTHR33744">
    <property type="entry name" value="CARBOHYDRATE DIACID REGULATOR"/>
    <property type="match status" value="1"/>
</dbReference>
<feature type="domain" description="PucR C-terminal helix-turn-helix" evidence="1">
    <location>
        <begin position="326"/>
        <end position="379"/>
    </location>
</feature>
<dbReference type="PANTHER" id="PTHR33744:SF1">
    <property type="entry name" value="DNA-BINDING TRANSCRIPTIONAL ACTIVATOR ADER"/>
    <property type="match status" value="1"/>
</dbReference>
<organism evidence="3 4">
    <name type="scientific">Sinomonas terricola</name>
    <dbReference type="NCBI Taxonomy" id="3110330"/>
    <lineage>
        <taxon>Bacteria</taxon>
        <taxon>Bacillati</taxon>
        <taxon>Actinomycetota</taxon>
        <taxon>Actinomycetes</taxon>
        <taxon>Micrococcales</taxon>
        <taxon>Micrococcaceae</taxon>
        <taxon>Sinomonas</taxon>
    </lineage>
</organism>
<dbReference type="Proteomes" id="UP001304769">
    <property type="component" value="Unassembled WGS sequence"/>
</dbReference>
<dbReference type="EMBL" id="JAYGGQ010000010">
    <property type="protein sequence ID" value="MEA5455755.1"/>
    <property type="molecule type" value="Genomic_DNA"/>
</dbReference>
<sequence length="381" mass="40238">MHSPATPEANARWSELLSALAERSAQMADEFIERVAGIREYGTGLVAAEDVRATAAHTFSLLVSALRAGGTTDDGPLAYARELGARRARSGIPPSSLTSAVRLDFSIIWSHLLELAAEGDAALLASRVESVWHVVDAYAAETHTSYLAERVRMAQEESSVQREFVAQLFGPESLSPDSLTRIGAALRVDPSASFVVAAGSGAAGAVIRALGGGVPGRVRVHVYEAGSAVYGFWQEPRSGSPVPAGLARVPCGLVRGVSGLAGLRASAAVAAALADEANDDDAGPLELEAAWHRVARRLLEDSGISLAALLDRSLEACRDSERERLEETARTFIANGSVTETAAALYCHRNTILNRLARFHELTGVDLSVPQQAARVLVAWA</sequence>
<dbReference type="InterPro" id="IPR025751">
    <property type="entry name" value="RsbRD_N_dom"/>
</dbReference>
<dbReference type="InterPro" id="IPR025736">
    <property type="entry name" value="PucR_C-HTH_dom"/>
</dbReference>
<proteinExistence type="predicted"/>
<gene>
    <name evidence="3" type="ORF">SPF06_13555</name>
</gene>
<accession>A0ABU5T7Y4</accession>
<dbReference type="Pfam" id="PF14361">
    <property type="entry name" value="RsbRD_N"/>
    <property type="match status" value="1"/>
</dbReference>
<dbReference type="Pfam" id="PF13556">
    <property type="entry name" value="HTH_30"/>
    <property type="match status" value="1"/>
</dbReference>
<evidence type="ECO:0000259" key="2">
    <source>
        <dbReference type="Pfam" id="PF14361"/>
    </source>
</evidence>
<dbReference type="Gene3D" id="1.10.10.2840">
    <property type="entry name" value="PucR C-terminal helix-turn-helix domain"/>
    <property type="match status" value="1"/>
</dbReference>
<evidence type="ECO:0000313" key="4">
    <source>
        <dbReference type="Proteomes" id="UP001304769"/>
    </source>
</evidence>
<feature type="domain" description="RsbT co-antagonist protein RsbRD N-terminal" evidence="2">
    <location>
        <begin position="25"/>
        <end position="159"/>
    </location>
</feature>